<evidence type="ECO:0000313" key="2">
    <source>
        <dbReference type="Proteomes" id="UP001595685"/>
    </source>
</evidence>
<dbReference type="RefSeq" id="WP_340288078.1">
    <property type="nucleotide sequence ID" value="NZ_JBBEOI010000001.1"/>
</dbReference>
<protein>
    <submittedName>
        <fullName evidence="1">Uncharacterized protein</fullName>
    </submittedName>
</protein>
<name>A0ABV7WGC9_9MICO</name>
<reference evidence="2" key="1">
    <citation type="journal article" date="2019" name="Int. J. Syst. Evol. Microbiol.">
        <title>The Global Catalogue of Microorganisms (GCM) 10K type strain sequencing project: providing services to taxonomists for standard genome sequencing and annotation.</title>
        <authorList>
            <consortium name="The Broad Institute Genomics Platform"/>
            <consortium name="The Broad Institute Genome Sequencing Center for Infectious Disease"/>
            <person name="Wu L."/>
            <person name="Ma J."/>
        </authorList>
    </citation>
    <scope>NUCLEOTIDE SEQUENCE [LARGE SCALE GENOMIC DNA]</scope>
    <source>
        <strain evidence="2">NCAIM B.02333</strain>
    </source>
</reference>
<gene>
    <name evidence="1" type="ORF">ACFOLH_11000</name>
</gene>
<sequence length="314" mass="34154">MSVPDELRALGHLGGPATIAMLTARFRSAVQPFPTLKPPGGWTAGALEDVLHDFLAEKLEDLTNAVLTVRDDETATLKVTSRVMKRWLIDQARKTDTGAIRVRLEELVHESDLFVKPNGQGERWALVGAEQVSSVDIESLVAAARAVPGVKPVRWRDENRRAPMASGPDLLRVLEAVLERAGGSVESGVLVTVFQRRFGVTLTSFVPLEEDDTLPERLAEPPVFNSVELDEAAVRAAQAYAQLSDRERRILLHLHDHRAVQDALGVGRTTAYTLIGKVNEALQALAGQDVDHAAVAAALVRLAERDFGAYGDDP</sequence>
<evidence type="ECO:0000313" key="1">
    <source>
        <dbReference type="EMBL" id="MFC3688869.1"/>
    </source>
</evidence>
<proteinExistence type="predicted"/>
<organism evidence="1 2">
    <name type="scientific">Aquipuribacter hungaricus</name>
    <dbReference type="NCBI Taxonomy" id="545624"/>
    <lineage>
        <taxon>Bacteria</taxon>
        <taxon>Bacillati</taxon>
        <taxon>Actinomycetota</taxon>
        <taxon>Actinomycetes</taxon>
        <taxon>Micrococcales</taxon>
        <taxon>Intrasporangiaceae</taxon>
        <taxon>Aquipuribacter</taxon>
    </lineage>
</organism>
<comment type="caution">
    <text evidence="1">The sequence shown here is derived from an EMBL/GenBank/DDBJ whole genome shotgun (WGS) entry which is preliminary data.</text>
</comment>
<dbReference type="Proteomes" id="UP001595685">
    <property type="component" value="Unassembled WGS sequence"/>
</dbReference>
<keyword evidence="2" id="KW-1185">Reference proteome</keyword>
<accession>A0ABV7WGC9</accession>
<dbReference type="EMBL" id="JBHRWW010000006">
    <property type="protein sequence ID" value="MFC3688869.1"/>
    <property type="molecule type" value="Genomic_DNA"/>
</dbReference>